<dbReference type="EMBL" id="ABVL01000001">
    <property type="protein sequence ID" value="EDY22299.1"/>
    <property type="molecule type" value="Genomic_DNA"/>
</dbReference>
<protein>
    <submittedName>
        <fullName evidence="1">Tetratricopeptide TPR_2 repeat protein</fullName>
    </submittedName>
</protein>
<dbReference type="InParanoid" id="B4CUR1"/>
<comment type="caution">
    <text evidence="1">The sequence shown here is derived from an EMBL/GenBank/DDBJ whole genome shotgun (WGS) entry which is preliminary data.</text>
</comment>
<gene>
    <name evidence="1" type="ORF">CfE428DRAFT_0424</name>
</gene>
<dbReference type="AlphaFoldDB" id="B4CUR1"/>
<reference evidence="1 2" key="1">
    <citation type="journal article" date="2011" name="J. Bacteriol.">
        <title>Genome sequence of Chthoniobacter flavus Ellin428, an aerobic heterotrophic soil bacterium.</title>
        <authorList>
            <person name="Kant R."/>
            <person name="van Passel M.W."/>
            <person name="Palva A."/>
            <person name="Lucas S."/>
            <person name="Lapidus A."/>
            <person name="Glavina Del Rio T."/>
            <person name="Dalin E."/>
            <person name="Tice H."/>
            <person name="Bruce D."/>
            <person name="Goodwin L."/>
            <person name="Pitluck S."/>
            <person name="Larimer F.W."/>
            <person name="Land M.L."/>
            <person name="Hauser L."/>
            <person name="Sangwan P."/>
            <person name="de Vos W.M."/>
            <person name="Janssen P.H."/>
            <person name="Smidt H."/>
        </authorList>
    </citation>
    <scope>NUCLEOTIDE SEQUENCE [LARGE SCALE GENOMIC DNA]</scope>
    <source>
        <strain evidence="1 2">Ellin428</strain>
    </source>
</reference>
<name>B4CUR1_9BACT</name>
<evidence type="ECO:0000313" key="2">
    <source>
        <dbReference type="Proteomes" id="UP000005824"/>
    </source>
</evidence>
<dbReference type="InterPro" id="IPR011990">
    <property type="entry name" value="TPR-like_helical_dom_sf"/>
</dbReference>
<dbReference type="STRING" id="497964.CfE428DRAFT_0424"/>
<proteinExistence type="predicted"/>
<accession>B4CUR1</accession>
<dbReference type="SUPFAM" id="SSF48452">
    <property type="entry name" value="TPR-like"/>
    <property type="match status" value="1"/>
</dbReference>
<dbReference type="RefSeq" id="WP_006977751.1">
    <property type="nucleotide sequence ID" value="NZ_ABVL01000001.1"/>
</dbReference>
<organism evidence="1 2">
    <name type="scientific">Chthoniobacter flavus Ellin428</name>
    <dbReference type="NCBI Taxonomy" id="497964"/>
    <lineage>
        <taxon>Bacteria</taxon>
        <taxon>Pseudomonadati</taxon>
        <taxon>Verrucomicrobiota</taxon>
        <taxon>Spartobacteria</taxon>
        <taxon>Chthoniobacterales</taxon>
        <taxon>Chthoniobacteraceae</taxon>
        <taxon>Chthoniobacter</taxon>
    </lineage>
</organism>
<dbReference type="Gene3D" id="1.25.40.10">
    <property type="entry name" value="Tetratricopeptide repeat domain"/>
    <property type="match status" value="1"/>
</dbReference>
<keyword evidence="2" id="KW-1185">Reference proteome</keyword>
<sequence length="194" mass="21421">MAAVLRTLPAEYEVERARALLADSRYLESAEVAGQIVEFSERGLRYDARNTELYYCLGEAHFALARTASSPAESQRHHEKAVAAYRQARQIAPRDVRLYLCEAISLDALRRFDEAGTVLDQARELDPNSIYVLHACGSHLYAEKKFSQAEAEYQKARQLGSEGAQYWLEILAEDKKAGGLGVTSSGLPVGATAP</sequence>
<evidence type="ECO:0000313" key="1">
    <source>
        <dbReference type="EMBL" id="EDY22299.1"/>
    </source>
</evidence>
<dbReference type="Proteomes" id="UP000005824">
    <property type="component" value="Unassembled WGS sequence"/>
</dbReference>